<dbReference type="InterPro" id="IPR032714">
    <property type="entry name" value="DZIP1_N"/>
</dbReference>
<gene>
    <name evidence="11" type="ORF">N0F65_001441</name>
</gene>
<dbReference type="GO" id="GO:0008270">
    <property type="term" value="F:zinc ion binding"/>
    <property type="evidence" value="ECO:0007669"/>
    <property type="project" value="UniProtKB-KW"/>
</dbReference>
<feature type="region of interest" description="Disordered" evidence="9">
    <location>
        <begin position="807"/>
        <end position="844"/>
    </location>
</feature>
<organism evidence="11 12">
    <name type="scientific">Lagenidium giganteum</name>
    <dbReference type="NCBI Taxonomy" id="4803"/>
    <lineage>
        <taxon>Eukaryota</taxon>
        <taxon>Sar</taxon>
        <taxon>Stramenopiles</taxon>
        <taxon>Oomycota</taxon>
        <taxon>Peronosporomycetes</taxon>
        <taxon>Pythiales</taxon>
        <taxon>Pythiaceae</taxon>
    </lineage>
</organism>
<comment type="caution">
    <text evidence="11">The sequence shown here is derived from an EMBL/GenBank/DDBJ whole genome shotgun (WGS) entry which is preliminary data.</text>
</comment>
<sequence>MKHEARFCWRERVERLNWRLLKALDLSGVVRDGDPTVLEPYVLHATFARLPPVNAGSDNALQRDAWFLVRMFQLSTEYLLSMRSRDAHLVESLHEELDIVTKDCNANVERVKKWKDRARSRSAQVEQLHQVLQNIAKVLHVHGASDEALQTVQKLLTQMQTTPEDHDRWSGKRGGADVQEQARVCGFCGKMFASPTFLDKHVARRHAGQQPMVMGDVVAEAWVAEPRRRVRQQSNNESNDGDRQVQSMLHQMESVIAQHQENLRTLAQQEADKLRHLYQDLHVENQLAEEIKSSRLAMETQVAEAKKALEIVLAEKEHAALEFRELQAQMDFLRSRQRIERVGTNKTATGLCPTVEVADPLEMKRLEQALSFANSALTEAREELARQQTQHVIVLKEKQLLQSELEATQANLKRLEVSVIKSMDTTTVIPPVMIDFQCQVDLKLESAVASVQTDPCTPTTTEVLPAPSVSDTDTQTELPPKLEHISTQTDEEEPEKLIVELQKEIPLGPATPLNVVEPDLPQAKPRDAGESTDASAMTDYEHDKWVKMVLDQADARANSAANALGAIQNKNPSPRNNVRLRGHQFLQSRYPHPEDRIKERIASYVDRLEAFADRFGVSASSSILSSDHLQLVQHALHAHLEVLPTNVLKRMIHCENEVNALIVNEWIPLERVRHDTLEKLKAEQDEKSRRNQDLVKLAMFGMGGVPQAISATVIPSARALSDDASATQQEPPTSTTFPLQPDSLMAKVNPATINLAEAKLQNHDELNDSPTVNSLPEPPQVASVISERTDSISRLVQQKVVDIGAKQPNAMSSETEALKEPSDSIAQEKNTSEDVTELSDDTHINVDPISQVKQRPVIQAKQDDQPVVTMTANDDHMSDKDQHILSVHQSSAVAEQGETRTQHSVRPPEGDQPMAPDDVITEERDDDCQAPSSILPSAMENKQDDVVAAQRQGRPTDSKKDLSALTSESASFIVTKGEGTDLEGQTHQ</sequence>
<evidence type="ECO:0000256" key="8">
    <source>
        <dbReference type="SAM" id="Coils"/>
    </source>
</evidence>
<evidence type="ECO:0000256" key="7">
    <source>
        <dbReference type="PROSITE-ProRule" id="PRU00042"/>
    </source>
</evidence>
<feature type="region of interest" description="Disordered" evidence="9">
    <location>
        <begin position="889"/>
        <end position="988"/>
    </location>
</feature>
<dbReference type="AlphaFoldDB" id="A0AAV2Z208"/>
<dbReference type="PROSITE" id="PS00028">
    <property type="entry name" value="ZINC_FINGER_C2H2_1"/>
    <property type="match status" value="1"/>
</dbReference>
<evidence type="ECO:0000256" key="4">
    <source>
        <dbReference type="ARBA" id="ARBA00023054"/>
    </source>
</evidence>
<name>A0AAV2Z208_9STRA</name>
<feature type="region of interest" description="Disordered" evidence="9">
    <location>
        <begin position="720"/>
        <end position="741"/>
    </location>
</feature>
<dbReference type="PANTHER" id="PTHR21502">
    <property type="entry name" value="ZINC FINGER PROTEIN DZIP1"/>
    <property type="match status" value="1"/>
</dbReference>
<feature type="compositionally biased region" description="Acidic residues" evidence="9">
    <location>
        <begin position="919"/>
        <end position="928"/>
    </location>
</feature>
<dbReference type="PANTHER" id="PTHR21502:SF3">
    <property type="entry name" value="CILIUM ASSEMBLY PROTEIN DZIP1L"/>
    <property type="match status" value="1"/>
</dbReference>
<keyword evidence="7" id="KW-0863">Zinc-finger</keyword>
<protein>
    <recommendedName>
        <fullName evidence="10">C2H2-type domain-containing protein</fullName>
    </recommendedName>
</protein>
<proteinExistence type="inferred from homology"/>
<keyword evidence="5" id="KW-0206">Cytoskeleton</keyword>
<comment type="subcellular location">
    <subcellularLocation>
        <location evidence="2">Cytoplasm</location>
        <location evidence="2">Cytoskeleton</location>
        <location evidence="2">Cilium basal body</location>
    </subcellularLocation>
    <subcellularLocation>
        <location evidence="1">Cytoplasm</location>
        <location evidence="1">Cytoskeleton</location>
        <location evidence="1">Microtubule organizing center</location>
        <location evidence="1">Centrosome</location>
        <location evidence="1">Centriole</location>
    </subcellularLocation>
</comment>
<evidence type="ECO:0000256" key="5">
    <source>
        <dbReference type="ARBA" id="ARBA00023212"/>
    </source>
</evidence>
<dbReference type="Proteomes" id="UP001146120">
    <property type="component" value="Unassembled WGS sequence"/>
</dbReference>
<feature type="domain" description="C2H2-type" evidence="10">
    <location>
        <begin position="183"/>
        <end position="211"/>
    </location>
</feature>
<keyword evidence="5" id="KW-0963">Cytoplasm</keyword>
<reference evidence="11" key="2">
    <citation type="journal article" date="2023" name="Microbiol Resour">
        <title>Decontamination and Annotation of the Draft Genome Sequence of the Oomycete Lagenidium giganteum ARSEF 373.</title>
        <authorList>
            <person name="Morgan W.R."/>
            <person name="Tartar A."/>
        </authorList>
    </citation>
    <scope>NUCLEOTIDE SEQUENCE</scope>
    <source>
        <strain evidence="11">ARSEF 373</strain>
    </source>
</reference>
<evidence type="ECO:0000256" key="3">
    <source>
        <dbReference type="ARBA" id="ARBA00009131"/>
    </source>
</evidence>
<dbReference type="InterPro" id="IPR013087">
    <property type="entry name" value="Znf_C2H2_type"/>
</dbReference>
<reference evidence="11" key="1">
    <citation type="submission" date="2022-11" db="EMBL/GenBank/DDBJ databases">
        <authorList>
            <person name="Morgan W.R."/>
            <person name="Tartar A."/>
        </authorList>
    </citation>
    <scope>NUCLEOTIDE SEQUENCE</scope>
    <source>
        <strain evidence="11">ARSEF 373</strain>
    </source>
</reference>
<evidence type="ECO:0000313" key="12">
    <source>
        <dbReference type="Proteomes" id="UP001146120"/>
    </source>
</evidence>
<feature type="coiled-coil region" evidence="8">
    <location>
        <begin position="363"/>
        <end position="418"/>
    </location>
</feature>
<feature type="compositionally biased region" description="Basic and acidic residues" evidence="9">
    <location>
        <begin position="897"/>
        <end position="909"/>
    </location>
</feature>
<feature type="compositionally biased region" description="Polar residues" evidence="9">
    <location>
        <begin position="724"/>
        <end position="738"/>
    </location>
</feature>
<evidence type="ECO:0000256" key="6">
    <source>
        <dbReference type="ARBA" id="ARBA00023273"/>
    </source>
</evidence>
<keyword evidence="4 8" id="KW-0175">Coiled coil</keyword>
<evidence type="ECO:0000256" key="2">
    <source>
        <dbReference type="ARBA" id="ARBA00004120"/>
    </source>
</evidence>
<keyword evidence="7" id="KW-0479">Metal-binding</keyword>
<keyword evidence="6" id="KW-0966">Cell projection</keyword>
<comment type="similarity">
    <text evidence="3">Belongs to the DZIP C2H2-type zinc-finger protein family.</text>
</comment>
<dbReference type="GO" id="GO:0005814">
    <property type="term" value="C:centriole"/>
    <property type="evidence" value="ECO:0007669"/>
    <property type="project" value="UniProtKB-SubCell"/>
</dbReference>
<keyword evidence="7" id="KW-0862">Zinc</keyword>
<dbReference type="GO" id="GO:0005737">
    <property type="term" value="C:cytoplasm"/>
    <property type="evidence" value="ECO:0007669"/>
    <property type="project" value="TreeGrafter"/>
</dbReference>
<feature type="region of interest" description="Disordered" evidence="9">
    <location>
        <begin position="509"/>
        <end position="535"/>
    </location>
</feature>
<accession>A0AAV2Z208</accession>
<evidence type="ECO:0000313" key="11">
    <source>
        <dbReference type="EMBL" id="DAZ99613.1"/>
    </source>
</evidence>
<evidence type="ECO:0000259" key="10">
    <source>
        <dbReference type="PROSITE" id="PS50157"/>
    </source>
</evidence>
<keyword evidence="12" id="KW-1185">Reference proteome</keyword>
<dbReference type="EMBL" id="DAKRPA010000080">
    <property type="protein sequence ID" value="DAZ99613.1"/>
    <property type="molecule type" value="Genomic_DNA"/>
</dbReference>
<feature type="region of interest" description="Disordered" evidence="9">
    <location>
        <begin position="454"/>
        <end position="478"/>
    </location>
</feature>
<dbReference type="Pfam" id="PF13815">
    <property type="entry name" value="Dzip-like_N"/>
    <property type="match status" value="1"/>
</dbReference>
<dbReference type="InterPro" id="IPR051241">
    <property type="entry name" value="DZIP_RILPL"/>
</dbReference>
<evidence type="ECO:0000256" key="1">
    <source>
        <dbReference type="ARBA" id="ARBA00004114"/>
    </source>
</evidence>
<dbReference type="PROSITE" id="PS50157">
    <property type="entry name" value="ZINC_FINGER_C2H2_2"/>
    <property type="match status" value="1"/>
</dbReference>
<evidence type="ECO:0000256" key="9">
    <source>
        <dbReference type="SAM" id="MobiDB-lite"/>
    </source>
</evidence>